<sequence>MSTKQYNDIIVEITGQVGTIKLNRPHALNSFGGKLLQETIDAVRDLNEHPDTVFTVLTGQGRYFSAGADIRGGTLVNFGPFANETEAKLAFSTQLFPGVELVRSIIEHQKVLVVALNGPAVGGGAAWFLGLADIIFAVESSFLQVPFSALGLVPENGSIRNFAQSMGVHRANDFLMFGRKLTAQELEHWGLVNRILPAAGFHEGVEAFLQEQLRVNDGRSMMLAKQLQNAPLRAERLLALYDAADALAERFVDGTPLRRLAMKGAELEAKSKKPSHL</sequence>
<evidence type="ECO:0000313" key="1">
    <source>
        <dbReference type="EMBL" id="EXU95718.1"/>
    </source>
</evidence>
<dbReference type="eggNOG" id="KOG0016">
    <property type="taxonomic scope" value="Eukaryota"/>
</dbReference>
<organism evidence="1 2">
    <name type="scientific">Metarhizium robertsii</name>
    <dbReference type="NCBI Taxonomy" id="568076"/>
    <lineage>
        <taxon>Eukaryota</taxon>
        <taxon>Fungi</taxon>
        <taxon>Dikarya</taxon>
        <taxon>Ascomycota</taxon>
        <taxon>Pezizomycotina</taxon>
        <taxon>Sordariomycetes</taxon>
        <taxon>Hypocreomycetidae</taxon>
        <taxon>Hypocreales</taxon>
        <taxon>Clavicipitaceae</taxon>
        <taxon>Metarhizium</taxon>
    </lineage>
</organism>
<gene>
    <name evidence="1" type="ORF">X797_011173</name>
</gene>
<dbReference type="InterPro" id="IPR029045">
    <property type="entry name" value="ClpP/crotonase-like_dom_sf"/>
</dbReference>
<dbReference type="CDD" id="cd06558">
    <property type="entry name" value="crotonase-like"/>
    <property type="match status" value="1"/>
</dbReference>
<dbReference type="InterPro" id="IPR051053">
    <property type="entry name" value="ECH/Chromodomain_protein"/>
</dbReference>
<dbReference type="Pfam" id="PF00378">
    <property type="entry name" value="ECH_1"/>
    <property type="match status" value="1"/>
</dbReference>
<dbReference type="GO" id="GO:0005782">
    <property type="term" value="C:peroxisomal matrix"/>
    <property type="evidence" value="ECO:0007669"/>
    <property type="project" value="TreeGrafter"/>
</dbReference>
<evidence type="ECO:0000313" key="2">
    <source>
        <dbReference type="Proteomes" id="UP000030151"/>
    </source>
</evidence>
<dbReference type="SUPFAM" id="SSF52096">
    <property type="entry name" value="ClpP/crotonase"/>
    <property type="match status" value="1"/>
</dbReference>
<reference evidence="1 2" key="1">
    <citation type="submission" date="2014-02" db="EMBL/GenBank/DDBJ databases">
        <title>The genome sequence of the entomopathogenic fungus Metarhizium robertsii ARSEF 2575.</title>
        <authorList>
            <person name="Giuliano Garisto Donzelli B."/>
            <person name="Roe B.A."/>
            <person name="Macmil S.L."/>
            <person name="Krasnoff S.B."/>
            <person name="Gibson D.M."/>
        </authorList>
    </citation>
    <scope>NUCLEOTIDE SEQUENCE [LARGE SCALE GENOMIC DNA]</scope>
    <source>
        <strain evidence="1 2">ARSEF 2575</strain>
    </source>
</reference>
<dbReference type="PANTHER" id="PTHR43684">
    <property type="match status" value="1"/>
</dbReference>
<dbReference type="GO" id="GO:0006635">
    <property type="term" value="P:fatty acid beta-oxidation"/>
    <property type="evidence" value="ECO:0007669"/>
    <property type="project" value="TreeGrafter"/>
</dbReference>
<dbReference type="AlphaFoldDB" id="A0A014QSB5"/>
<dbReference type="Proteomes" id="UP000030151">
    <property type="component" value="Unassembled WGS sequence"/>
</dbReference>
<name>A0A014QSB5_9HYPO</name>
<proteinExistence type="predicted"/>
<dbReference type="HOGENOM" id="CLU_009834_6_0_1"/>
<protein>
    <submittedName>
        <fullName evidence="1">Enoyl-CoA hydratase/carnithine racemase</fullName>
    </submittedName>
</protein>
<dbReference type="Gene3D" id="3.90.226.10">
    <property type="entry name" value="2-enoyl-CoA Hydratase, Chain A, domain 1"/>
    <property type="match status" value="1"/>
</dbReference>
<dbReference type="InterPro" id="IPR001753">
    <property type="entry name" value="Enoyl-CoA_hydra/iso"/>
</dbReference>
<dbReference type="OrthoDB" id="448450at2759"/>
<dbReference type="PANTHER" id="PTHR43684:SF3">
    <property type="entry name" value="PEROXISOMAL D3,D2-ENOYL-COA ISOMERASE"/>
    <property type="match status" value="1"/>
</dbReference>
<accession>A0A014QSB5</accession>
<dbReference type="EMBL" id="JELW01000067">
    <property type="protein sequence ID" value="EXU95718.1"/>
    <property type="molecule type" value="Genomic_DNA"/>
</dbReference>
<comment type="caution">
    <text evidence="1">The sequence shown here is derived from an EMBL/GenBank/DDBJ whole genome shotgun (WGS) entry which is preliminary data.</text>
</comment>